<feature type="transmembrane region" description="Helical" evidence="1">
    <location>
        <begin position="229"/>
        <end position="253"/>
    </location>
</feature>
<comment type="caution">
    <text evidence="2">The sequence shown here is derived from an EMBL/GenBank/DDBJ whole genome shotgun (WGS) entry which is preliminary data.</text>
</comment>
<keyword evidence="3" id="KW-1185">Reference proteome</keyword>
<evidence type="ECO:0008006" key="4">
    <source>
        <dbReference type="Google" id="ProtNLM"/>
    </source>
</evidence>
<dbReference type="EMBL" id="SRRU01000001">
    <property type="protein sequence ID" value="TGN86893.1"/>
    <property type="molecule type" value="Genomic_DNA"/>
</dbReference>
<feature type="transmembrane region" description="Helical" evidence="1">
    <location>
        <begin position="34"/>
        <end position="56"/>
    </location>
</feature>
<keyword evidence="1" id="KW-0472">Membrane</keyword>
<dbReference type="RefSeq" id="WP_135789303.1">
    <property type="nucleotide sequence ID" value="NZ_BNBQ01000014.1"/>
</dbReference>
<accession>A0A4Z1DQX4</accession>
<feature type="transmembrane region" description="Helical" evidence="1">
    <location>
        <begin position="260"/>
        <end position="284"/>
    </location>
</feature>
<evidence type="ECO:0000313" key="3">
    <source>
        <dbReference type="Proteomes" id="UP000298513"/>
    </source>
</evidence>
<organism evidence="2 3">
    <name type="scientific">Streptomyces griseoluteus</name>
    <dbReference type="NCBI Taxonomy" id="29306"/>
    <lineage>
        <taxon>Bacteria</taxon>
        <taxon>Bacillati</taxon>
        <taxon>Actinomycetota</taxon>
        <taxon>Actinomycetes</taxon>
        <taxon>Kitasatosporales</taxon>
        <taxon>Streptomycetaceae</taxon>
        <taxon>Streptomyces</taxon>
    </lineage>
</organism>
<dbReference type="AlphaFoldDB" id="A0A4Z1DQX4"/>
<evidence type="ECO:0000256" key="1">
    <source>
        <dbReference type="SAM" id="Phobius"/>
    </source>
</evidence>
<dbReference type="Proteomes" id="UP000298513">
    <property type="component" value="Unassembled WGS sequence"/>
</dbReference>
<keyword evidence="1" id="KW-1133">Transmembrane helix</keyword>
<dbReference type="GeneID" id="91534266"/>
<reference evidence="2 3" key="1">
    <citation type="submission" date="2019-04" db="EMBL/GenBank/DDBJ databases">
        <title>Streptomyces sp. nov. Bv016 isolated from bark of Buahinia variegata.</title>
        <authorList>
            <person name="Kanchanasin P."/>
            <person name="Tanasupawat S."/>
            <person name="Yuki M."/>
            <person name="Kudo T."/>
        </authorList>
    </citation>
    <scope>NUCLEOTIDE SEQUENCE [LARGE SCALE GENOMIC DNA]</scope>
    <source>
        <strain evidence="2 3">JCM 4765</strain>
    </source>
</reference>
<feature type="transmembrane region" description="Helical" evidence="1">
    <location>
        <begin position="395"/>
        <end position="415"/>
    </location>
</feature>
<feature type="transmembrane region" description="Helical" evidence="1">
    <location>
        <begin position="311"/>
        <end position="329"/>
    </location>
</feature>
<proteinExistence type="predicted"/>
<evidence type="ECO:0000313" key="2">
    <source>
        <dbReference type="EMBL" id="TGN86893.1"/>
    </source>
</evidence>
<gene>
    <name evidence="2" type="ORF">E5082_00225</name>
</gene>
<keyword evidence="1" id="KW-0812">Transmembrane</keyword>
<protein>
    <recommendedName>
        <fullName evidence="4">Integral membrane protein</fullName>
    </recommendedName>
</protein>
<feature type="transmembrane region" description="Helical" evidence="1">
    <location>
        <begin position="372"/>
        <end position="389"/>
    </location>
</feature>
<name>A0A4Z1DQX4_STRGP</name>
<sequence>MADREPGDDEMARLRERVDALESRPAPVRHRLRSACAAVLIILGCLLAPLALVATWTADLADDTDQYVATVAPLAHDPAVQDAAAARITDELMRYLNLSDLLKDVAPADRPRLEKALGALGKSLDEAISGFVRDKAREVVASDTFARFWTDANRRLHTTVDKALTGSGGGAVRIEGDAVTVDLAPVVQEVKSRLVDAGLKPAAKIPDVHTDFTVLRTEKVADLQTYFRLLQLAGVWLPVVAALLLAGGVLLAVRRRRALVAAALGFAVTALLLGVGLTVFRAFYLDALPASVSQPAAGAVYDTLTRFLRTAVRAVVALGVVLALAAWLSGPGRHARALREIWHAGIGAARAQTDRLGLRTGPVGPFVHRHRVWLGWLLVAGAVVAFVLWPHPTGWVVVGIALALLFALAVVDFVGEERTA</sequence>